<dbReference type="OrthoDB" id="7497550at2"/>
<dbReference type="GO" id="GO:0008320">
    <property type="term" value="F:protein transmembrane transporter activity"/>
    <property type="evidence" value="ECO:0007669"/>
    <property type="project" value="TreeGrafter"/>
</dbReference>
<dbReference type="Gene3D" id="2.40.160.50">
    <property type="entry name" value="membrane protein fhac: a member of the omp85/tpsb transporter family"/>
    <property type="match status" value="1"/>
</dbReference>
<organism evidence="7 8">
    <name type="scientific">Roseiarcus fermentans</name>
    <dbReference type="NCBI Taxonomy" id="1473586"/>
    <lineage>
        <taxon>Bacteria</taxon>
        <taxon>Pseudomonadati</taxon>
        <taxon>Pseudomonadota</taxon>
        <taxon>Alphaproteobacteria</taxon>
        <taxon>Hyphomicrobiales</taxon>
        <taxon>Roseiarcaceae</taxon>
        <taxon>Roseiarcus</taxon>
    </lineage>
</organism>
<dbReference type="EMBL" id="QNRK01000001">
    <property type="protein sequence ID" value="RBP18353.1"/>
    <property type="molecule type" value="Genomic_DNA"/>
</dbReference>
<dbReference type="Proteomes" id="UP000253529">
    <property type="component" value="Unassembled WGS sequence"/>
</dbReference>
<accession>A0A366FUK2</accession>
<evidence type="ECO:0000256" key="2">
    <source>
        <dbReference type="ARBA" id="ARBA00022692"/>
    </source>
</evidence>
<dbReference type="PANTHER" id="PTHR34597:SF6">
    <property type="entry name" value="BLR6126 PROTEIN"/>
    <property type="match status" value="1"/>
</dbReference>
<dbReference type="InterPro" id="IPR051544">
    <property type="entry name" value="TPS_OM_transporter"/>
</dbReference>
<dbReference type="PANTHER" id="PTHR34597">
    <property type="entry name" value="SLR1661 PROTEIN"/>
    <property type="match status" value="1"/>
</dbReference>
<keyword evidence="1" id="KW-1134">Transmembrane beta strand</keyword>
<evidence type="ECO:0000256" key="3">
    <source>
        <dbReference type="ARBA" id="ARBA00023237"/>
    </source>
</evidence>
<dbReference type="GO" id="GO:0046819">
    <property type="term" value="P:protein secretion by the type V secretion system"/>
    <property type="evidence" value="ECO:0007669"/>
    <property type="project" value="TreeGrafter"/>
</dbReference>
<gene>
    <name evidence="7" type="ORF">DFR50_101299</name>
</gene>
<keyword evidence="3" id="KW-0998">Cell outer membrane</keyword>
<evidence type="ECO:0000259" key="5">
    <source>
        <dbReference type="Pfam" id="PF03865"/>
    </source>
</evidence>
<keyword evidence="8" id="KW-1185">Reference proteome</keyword>
<evidence type="ECO:0000313" key="8">
    <source>
        <dbReference type="Proteomes" id="UP000253529"/>
    </source>
</evidence>
<evidence type="ECO:0000259" key="6">
    <source>
        <dbReference type="Pfam" id="PF08479"/>
    </source>
</evidence>
<dbReference type="Pfam" id="PF03865">
    <property type="entry name" value="ShlB"/>
    <property type="match status" value="1"/>
</dbReference>
<feature type="domain" description="Haemolysin activator HlyB C-terminal" evidence="5">
    <location>
        <begin position="234"/>
        <end position="510"/>
    </location>
</feature>
<protein>
    <submittedName>
        <fullName evidence="7">Hemolysin activation/secretion protein</fullName>
    </submittedName>
</protein>
<dbReference type="InterPro" id="IPR013686">
    <property type="entry name" value="Polypept-transport_assoc_ShlB"/>
</dbReference>
<keyword evidence="4" id="KW-0732">Signal</keyword>
<keyword evidence="1" id="KW-0472">Membrane</keyword>
<dbReference type="Pfam" id="PF08479">
    <property type="entry name" value="POTRA_2"/>
    <property type="match status" value="1"/>
</dbReference>
<keyword evidence="2" id="KW-0812">Transmembrane</keyword>
<dbReference type="GO" id="GO:0098046">
    <property type="term" value="C:type V protein secretion system complex"/>
    <property type="evidence" value="ECO:0007669"/>
    <property type="project" value="TreeGrafter"/>
</dbReference>
<dbReference type="InterPro" id="IPR005565">
    <property type="entry name" value="Hemolysn_activator_HlyB_C"/>
</dbReference>
<dbReference type="AlphaFoldDB" id="A0A366FUK2"/>
<feature type="signal peptide" evidence="4">
    <location>
        <begin position="1"/>
        <end position="43"/>
    </location>
</feature>
<proteinExistence type="predicted"/>
<comment type="caution">
    <text evidence="7">The sequence shown here is derived from an EMBL/GenBank/DDBJ whole genome shotgun (WGS) entry which is preliminary data.</text>
</comment>
<evidence type="ECO:0000313" key="7">
    <source>
        <dbReference type="EMBL" id="RBP18353.1"/>
    </source>
</evidence>
<reference evidence="7 8" key="1">
    <citation type="submission" date="2018-06" db="EMBL/GenBank/DDBJ databases">
        <title>Genomic Encyclopedia of Type Strains, Phase IV (KMG-IV): sequencing the most valuable type-strain genomes for metagenomic binning, comparative biology and taxonomic classification.</title>
        <authorList>
            <person name="Goeker M."/>
        </authorList>
    </citation>
    <scope>NUCLEOTIDE SEQUENCE [LARGE SCALE GENOMIC DNA]</scope>
    <source>
        <strain evidence="7 8">DSM 24875</strain>
    </source>
</reference>
<evidence type="ECO:0000256" key="4">
    <source>
        <dbReference type="SAM" id="SignalP"/>
    </source>
</evidence>
<feature type="chain" id="PRO_5016769052" evidence="4">
    <location>
        <begin position="44"/>
        <end position="593"/>
    </location>
</feature>
<name>A0A366FUK2_9HYPH</name>
<sequence>MRLLILREGSHSLPHRRSKISSSLRCALAIPAALLGCPLVAHAQVVVAPSQVTPQTLRPAPTNAPVGLTVPGAEALQAPAGAERSNIIVRRFAIEGGFPELEGETRALAQPLEGRRITAAQIYEFANALEQAYARAGYVLVRVTVPPQKLSDRRDVRIVVIDGFIERVEVDNVAERVRALVAARTASLVGRRHITLAEIERSLLIAGDAPGLRLKSTLARGATPGGALLVLEGTDQPVTGAVTIDNHLPTALGTWSYGADLAVNSPFGFGEQFYASALTSADISTPNMNSPLWVVGGGAVIPLGLDGWTLNPEYTNSRSQPTPGTSALANTGRFQRVALRTSYPLIRTRSETLTLTGAYEYIIQNVYLPVFATDLNSDRYSALRAGAVYEAGLPWLGEALQASAVFSHGVGGRGAADVSVSGIPLSRLGASPYFSKITADARLSQPLPESFRLDLIGRGQTSFGQPVLQPEQFQLDGPLAVSGYPIGTLNVDEGVSLRGELGRPFVIAGAATVPVVVTPYAFGATGVGRLLDPTVLEVGTIHAGSFGAGLRSGFDLPNGYQGATLGLEAARQYSNLATVGHGWRFNGVLSLHF</sequence>
<dbReference type="Gene3D" id="3.10.20.310">
    <property type="entry name" value="membrane protein fhac"/>
    <property type="match status" value="1"/>
</dbReference>
<evidence type="ECO:0000256" key="1">
    <source>
        <dbReference type="ARBA" id="ARBA00022452"/>
    </source>
</evidence>
<feature type="domain" description="Polypeptide-transport-associated ShlB-type" evidence="6">
    <location>
        <begin position="94"/>
        <end position="163"/>
    </location>
</feature>